<evidence type="ECO:0000313" key="12">
    <source>
        <dbReference type="Proteomes" id="UP001498476"/>
    </source>
</evidence>
<comment type="caution">
    <text evidence="11">The sequence shown here is derived from an EMBL/GenBank/DDBJ whole genome shotgun (WGS) entry which is preliminary data.</text>
</comment>
<dbReference type="InterPro" id="IPR037524">
    <property type="entry name" value="PA14/GLEYA"/>
</dbReference>
<dbReference type="InterPro" id="IPR013783">
    <property type="entry name" value="Ig-like_fold"/>
</dbReference>
<dbReference type="EC" id="3.2.1.21" evidence="4"/>
<evidence type="ECO:0000256" key="9">
    <source>
        <dbReference type="ARBA" id="ARBA00023326"/>
    </source>
</evidence>
<dbReference type="InterPro" id="IPR036962">
    <property type="entry name" value="Glyco_hydro_3_N_sf"/>
</dbReference>
<keyword evidence="12" id="KW-1185">Reference proteome</keyword>
<dbReference type="SMART" id="SM00758">
    <property type="entry name" value="PA14"/>
    <property type="match status" value="1"/>
</dbReference>
<dbReference type="InterPro" id="IPR011658">
    <property type="entry name" value="PA14_dom"/>
</dbReference>
<accession>A0ABR1GWP3</accession>
<dbReference type="SUPFAM" id="SSF56988">
    <property type="entry name" value="Anthrax protective antigen"/>
    <property type="match status" value="1"/>
</dbReference>
<feature type="domain" description="PA14" evidence="10">
    <location>
        <begin position="379"/>
        <end position="544"/>
    </location>
</feature>
<dbReference type="InterPro" id="IPR017853">
    <property type="entry name" value="GH"/>
</dbReference>
<evidence type="ECO:0000256" key="2">
    <source>
        <dbReference type="ARBA" id="ARBA00004987"/>
    </source>
</evidence>
<comment type="catalytic activity">
    <reaction evidence="1">
        <text>Hydrolysis of terminal, non-reducing beta-D-glucosyl residues with release of beta-D-glucose.</text>
        <dbReference type="EC" id="3.2.1.21"/>
    </reaction>
</comment>
<reference evidence="11 12" key="1">
    <citation type="journal article" date="2025" name="Microbiol. Resour. Announc.">
        <title>Draft genome sequences for Neonectria magnoliae and Neonectria punicea, canker pathogens of Liriodendron tulipifera and Acer saccharum in West Virginia.</title>
        <authorList>
            <person name="Petronek H.M."/>
            <person name="Kasson M.T."/>
            <person name="Metheny A.M."/>
            <person name="Stauder C.M."/>
            <person name="Lovett B."/>
            <person name="Lynch S.C."/>
            <person name="Garnas J.R."/>
            <person name="Kasson L.R."/>
            <person name="Stajich J.E."/>
        </authorList>
    </citation>
    <scope>NUCLEOTIDE SEQUENCE [LARGE SCALE GENOMIC DNA]</scope>
    <source>
        <strain evidence="11 12">NRRL 64653</strain>
    </source>
</reference>
<dbReference type="Proteomes" id="UP001498476">
    <property type="component" value="Unassembled WGS sequence"/>
</dbReference>
<keyword evidence="5" id="KW-0378">Hydrolase</keyword>
<evidence type="ECO:0000256" key="4">
    <source>
        <dbReference type="ARBA" id="ARBA00012744"/>
    </source>
</evidence>
<evidence type="ECO:0000256" key="6">
    <source>
        <dbReference type="ARBA" id="ARBA00023180"/>
    </source>
</evidence>
<name>A0ABR1GWP3_9HYPO</name>
<comment type="pathway">
    <text evidence="2">Glycan metabolism; cellulose degradation.</text>
</comment>
<dbReference type="Pfam" id="PF00933">
    <property type="entry name" value="Glyco_hydro_3"/>
    <property type="match status" value="1"/>
</dbReference>
<proteinExistence type="inferred from homology"/>
<keyword evidence="6" id="KW-0325">Glycoprotein</keyword>
<dbReference type="InterPro" id="IPR001764">
    <property type="entry name" value="Glyco_hydro_3_N"/>
</dbReference>
<dbReference type="SUPFAM" id="SSF51445">
    <property type="entry name" value="(Trans)glycosidases"/>
    <property type="match status" value="1"/>
</dbReference>
<dbReference type="Gene3D" id="3.20.20.300">
    <property type="entry name" value="Glycoside hydrolase, family 3, N-terminal domain"/>
    <property type="match status" value="1"/>
</dbReference>
<protein>
    <recommendedName>
        <fullName evidence="4">beta-glucosidase</fullName>
        <ecNumber evidence="4">3.2.1.21</ecNumber>
    </recommendedName>
</protein>
<dbReference type="Pfam" id="PF14310">
    <property type="entry name" value="Fn3-like"/>
    <property type="match status" value="1"/>
</dbReference>
<dbReference type="Gene3D" id="3.40.50.1700">
    <property type="entry name" value="Glycoside hydrolase family 3 C-terminal domain"/>
    <property type="match status" value="1"/>
</dbReference>
<keyword evidence="7" id="KW-0119">Carbohydrate metabolism</keyword>
<dbReference type="SMART" id="SM01217">
    <property type="entry name" value="Fn3_like"/>
    <property type="match status" value="1"/>
</dbReference>
<dbReference type="SUPFAM" id="SSF52279">
    <property type="entry name" value="Beta-D-glucan exohydrolase, C-terminal domain"/>
    <property type="match status" value="1"/>
</dbReference>
<evidence type="ECO:0000313" key="11">
    <source>
        <dbReference type="EMBL" id="KAK7409523.1"/>
    </source>
</evidence>
<dbReference type="InterPro" id="IPR002772">
    <property type="entry name" value="Glyco_hydro_3_C"/>
</dbReference>
<evidence type="ECO:0000256" key="5">
    <source>
        <dbReference type="ARBA" id="ARBA00022801"/>
    </source>
</evidence>
<dbReference type="PROSITE" id="PS51820">
    <property type="entry name" value="PA14"/>
    <property type="match status" value="1"/>
</dbReference>
<evidence type="ECO:0000256" key="3">
    <source>
        <dbReference type="ARBA" id="ARBA00005336"/>
    </source>
</evidence>
<dbReference type="PANTHER" id="PTHR42715">
    <property type="entry name" value="BETA-GLUCOSIDASE"/>
    <property type="match status" value="1"/>
</dbReference>
<evidence type="ECO:0000256" key="8">
    <source>
        <dbReference type="ARBA" id="ARBA00023295"/>
    </source>
</evidence>
<dbReference type="InterPro" id="IPR036881">
    <property type="entry name" value="Glyco_hydro_3_C_sf"/>
</dbReference>
<sequence>MAGSTTWRTPPVDRLGIPQMKVSDGPSGARGEIFGESTPAAFFPSGVSLGATWDEELMYEVGVHLAEETKSRSASVILAPTMCIHRHPLGGRNFESFSEDPFLTGKLAAAHIRGVQSRGIAATPKHLLEYNRFHYSAQITTRALREVYLLPFQMVVCDADPWCIMTSYNKVNGSYCDMSKLLMTDIARGEWGWKGVFPSDWGGTHSTFESINAGLDIEFPGPPEKRSKAALEGPLRNGLVDLNAVDASATRVLRLLQKVGRFTDRRDEDEYVRDDPETKALLLRTASSGIAMLKNENGALPLRPNSSVKKIAVVSPNAKRVIAGGGGSSYIKAPYWTNVFDSVAKRFQEHGTEVSFATGAKVNRYLPTIPPDVVRNADTGVSGAAVDWYLGHDLSSSVVATTHIDDLYYMTFGTLPPGIDTESNFSYRVRAILKPLTSGRHDLSFASIGPSTLFIDGKKVLAQSGDFEKKGTLFFTYGSDEKFLSLDLEAGGDYRLEVEYHSHDRQLREDLVGRMDPMEDKFQGFRIGYEEPGASTSDLSSEAAALARDADAAIVVVGRDKEWETEGQDIPTFELPGQQVQLIQQVAAVNKRTIVLDPWIDDVEAVLFAWYQGQELGNAAAAVLAGEFNPCGRLPVTFPRRIEDCPAFSSYPGELGEILYSEDLFVGYKWWHRLGIKPHFPLGFGLSYNKFEVASGSITSSTISEGTTLIASVSVKNTGGSDIPGRETVLAFHSQSSPKRLARPNAQVCGFSKSPLLAPGEQAIVEIRIEAKSFGVFDPSKGLWIMDANTKFDILLGTNAENAVPAWQVEAPEEITWKL</sequence>
<dbReference type="PRINTS" id="PR00133">
    <property type="entry name" value="GLHYDRLASE3"/>
</dbReference>
<evidence type="ECO:0000256" key="1">
    <source>
        <dbReference type="ARBA" id="ARBA00000448"/>
    </source>
</evidence>
<dbReference type="Gene3D" id="2.60.40.10">
    <property type="entry name" value="Immunoglobulins"/>
    <property type="match status" value="1"/>
</dbReference>
<evidence type="ECO:0000256" key="7">
    <source>
        <dbReference type="ARBA" id="ARBA00023277"/>
    </source>
</evidence>
<keyword evidence="9" id="KW-0624">Polysaccharide degradation</keyword>
<keyword evidence="8" id="KW-0326">Glycosidase</keyword>
<dbReference type="Gene3D" id="2.60.120.260">
    <property type="entry name" value="Galactose-binding domain-like"/>
    <property type="match status" value="1"/>
</dbReference>
<dbReference type="PANTHER" id="PTHR42715:SF3">
    <property type="entry name" value="BETA-GLUCOSIDASE B-RELATED"/>
    <property type="match status" value="1"/>
</dbReference>
<gene>
    <name evidence="11" type="ORF">QQX98_008307</name>
</gene>
<dbReference type="EMBL" id="JAZAVJ010000148">
    <property type="protein sequence ID" value="KAK7409523.1"/>
    <property type="molecule type" value="Genomic_DNA"/>
</dbReference>
<comment type="similarity">
    <text evidence="3">Belongs to the glycosyl hydrolase 3 family.</text>
</comment>
<evidence type="ECO:0000259" key="10">
    <source>
        <dbReference type="PROSITE" id="PS51820"/>
    </source>
</evidence>
<dbReference type="Pfam" id="PF01915">
    <property type="entry name" value="Glyco_hydro_3_C"/>
    <property type="match status" value="1"/>
</dbReference>
<dbReference type="InterPro" id="IPR050288">
    <property type="entry name" value="Cellulose_deg_GH3"/>
</dbReference>
<dbReference type="Pfam" id="PF07691">
    <property type="entry name" value="PA14"/>
    <property type="match status" value="1"/>
</dbReference>
<organism evidence="11 12">
    <name type="scientific">Neonectria punicea</name>
    <dbReference type="NCBI Taxonomy" id="979145"/>
    <lineage>
        <taxon>Eukaryota</taxon>
        <taxon>Fungi</taxon>
        <taxon>Dikarya</taxon>
        <taxon>Ascomycota</taxon>
        <taxon>Pezizomycotina</taxon>
        <taxon>Sordariomycetes</taxon>
        <taxon>Hypocreomycetidae</taxon>
        <taxon>Hypocreales</taxon>
        <taxon>Nectriaceae</taxon>
        <taxon>Neonectria</taxon>
    </lineage>
</organism>
<dbReference type="InterPro" id="IPR026891">
    <property type="entry name" value="Fn3-like"/>
</dbReference>